<accession>V8NU10</accession>
<name>V8NU10_OPHHA</name>
<feature type="region of interest" description="Disordered" evidence="1">
    <location>
        <begin position="45"/>
        <end position="112"/>
    </location>
</feature>
<comment type="caution">
    <text evidence="2">The sequence shown here is derived from an EMBL/GenBank/DDBJ whole genome shotgun (WGS) entry which is preliminary data.</text>
</comment>
<feature type="compositionally biased region" description="Basic and acidic residues" evidence="1">
    <location>
        <begin position="94"/>
        <end position="112"/>
    </location>
</feature>
<evidence type="ECO:0000313" key="2">
    <source>
        <dbReference type="EMBL" id="ETE65545.1"/>
    </source>
</evidence>
<dbReference type="Proteomes" id="UP000018936">
    <property type="component" value="Unassembled WGS sequence"/>
</dbReference>
<protein>
    <submittedName>
        <fullName evidence="2">E3 ubiquitin-protein ligase BRE1A</fullName>
    </submittedName>
</protein>
<feature type="compositionally biased region" description="Basic and acidic residues" evidence="1">
    <location>
        <begin position="65"/>
        <end position="84"/>
    </location>
</feature>
<dbReference type="EMBL" id="AZIM01001852">
    <property type="protein sequence ID" value="ETE65545.1"/>
    <property type="molecule type" value="Genomic_DNA"/>
</dbReference>
<keyword evidence="3" id="KW-1185">Reference proteome</keyword>
<reference evidence="2 3" key="1">
    <citation type="journal article" date="2013" name="Proc. Natl. Acad. Sci. U.S.A.">
        <title>The king cobra genome reveals dynamic gene evolution and adaptation in the snake venom system.</title>
        <authorList>
            <person name="Vonk F.J."/>
            <person name="Casewell N.R."/>
            <person name="Henkel C.V."/>
            <person name="Heimberg A.M."/>
            <person name="Jansen H.J."/>
            <person name="McCleary R.J."/>
            <person name="Kerkkamp H.M."/>
            <person name="Vos R.A."/>
            <person name="Guerreiro I."/>
            <person name="Calvete J.J."/>
            <person name="Wuster W."/>
            <person name="Woods A.E."/>
            <person name="Logan J.M."/>
            <person name="Harrison R.A."/>
            <person name="Castoe T.A."/>
            <person name="de Koning A.P."/>
            <person name="Pollock D.D."/>
            <person name="Yandell M."/>
            <person name="Calderon D."/>
            <person name="Renjifo C."/>
            <person name="Currier R.B."/>
            <person name="Salgado D."/>
            <person name="Pla D."/>
            <person name="Sanz L."/>
            <person name="Hyder A.S."/>
            <person name="Ribeiro J.M."/>
            <person name="Arntzen J.W."/>
            <person name="van den Thillart G.E."/>
            <person name="Boetzer M."/>
            <person name="Pirovano W."/>
            <person name="Dirks R.P."/>
            <person name="Spaink H.P."/>
            <person name="Duboule D."/>
            <person name="McGlinn E."/>
            <person name="Kini R.M."/>
            <person name="Richardson M.K."/>
        </authorList>
    </citation>
    <scope>NUCLEOTIDE SEQUENCE</scope>
    <source>
        <tissue evidence="2">Blood</tissue>
    </source>
</reference>
<gene>
    <name evidence="2" type="primary">RNF20</name>
    <name evidence="2" type="ORF">L345_08686</name>
</gene>
<evidence type="ECO:0000256" key="1">
    <source>
        <dbReference type="SAM" id="MobiDB-lite"/>
    </source>
</evidence>
<sequence length="112" mass="13100">MTKCRRYTERCYFPTKVTSNGSSLCYTALGIRTAELPTFLINKLNVLATEPPRKGREGKGKRKGKNEEEKGREGKEEGKRERERRGKKGKERKGRREKEKGKERERERKGKQ</sequence>
<evidence type="ECO:0000313" key="3">
    <source>
        <dbReference type="Proteomes" id="UP000018936"/>
    </source>
</evidence>
<organism evidence="2 3">
    <name type="scientific">Ophiophagus hannah</name>
    <name type="common">King cobra</name>
    <name type="synonym">Naja hannah</name>
    <dbReference type="NCBI Taxonomy" id="8665"/>
    <lineage>
        <taxon>Eukaryota</taxon>
        <taxon>Metazoa</taxon>
        <taxon>Chordata</taxon>
        <taxon>Craniata</taxon>
        <taxon>Vertebrata</taxon>
        <taxon>Euteleostomi</taxon>
        <taxon>Lepidosauria</taxon>
        <taxon>Squamata</taxon>
        <taxon>Bifurcata</taxon>
        <taxon>Unidentata</taxon>
        <taxon>Episquamata</taxon>
        <taxon>Toxicofera</taxon>
        <taxon>Serpentes</taxon>
        <taxon>Colubroidea</taxon>
        <taxon>Elapidae</taxon>
        <taxon>Elapinae</taxon>
        <taxon>Ophiophagus</taxon>
    </lineage>
</organism>
<dbReference type="AlphaFoldDB" id="V8NU10"/>
<proteinExistence type="predicted"/>
<feature type="non-terminal residue" evidence="2">
    <location>
        <position position="1"/>
    </location>
</feature>